<dbReference type="OrthoDB" id="10255522at2759"/>
<evidence type="ECO:0000256" key="3">
    <source>
        <dbReference type="ARBA" id="ARBA00023054"/>
    </source>
</evidence>
<keyword evidence="4" id="KW-0206">Cytoskeleton</keyword>
<dbReference type="RefSeq" id="XP_028531443.1">
    <property type="nucleotide sequence ID" value="XM_028678790.1"/>
</dbReference>
<dbReference type="GO" id="GO:0005813">
    <property type="term" value="C:centrosome"/>
    <property type="evidence" value="ECO:0007669"/>
    <property type="project" value="UniProtKB-SubCell"/>
</dbReference>
<comment type="subcellular location">
    <subcellularLocation>
        <location evidence="1">Cytoplasm</location>
        <location evidence="1">Cytoskeleton</location>
        <location evidence="1">Microtubule organizing center</location>
        <location evidence="1">Centrosome</location>
    </subcellularLocation>
</comment>
<keyword evidence="8" id="KW-1185">Reference proteome</keyword>
<dbReference type="OMA" id="RKIYFCK"/>
<evidence type="ECO:0000256" key="2">
    <source>
        <dbReference type="ARBA" id="ARBA00022490"/>
    </source>
</evidence>
<dbReference type="VEuPathDB" id="PlasmoDB:PRELSG_0108300"/>
<name>A0A1J1H0J4_PLARL</name>
<evidence type="ECO:0000313" key="8">
    <source>
        <dbReference type="Proteomes" id="UP000220158"/>
    </source>
</evidence>
<dbReference type="GO" id="GO:0007165">
    <property type="term" value="P:signal transduction"/>
    <property type="evidence" value="ECO:0007669"/>
    <property type="project" value="InterPro"/>
</dbReference>
<dbReference type="Proteomes" id="UP000220158">
    <property type="component" value="Chromosome 1"/>
</dbReference>
<dbReference type="EMBL" id="LN835296">
    <property type="protein sequence ID" value="CRG98433.1"/>
    <property type="molecule type" value="Genomic_DNA"/>
</dbReference>
<sequence>MNLYEFKDEIIECNSLSNTCFEIDNFDIFEGDDYSCNDILKKKEKIKNISNKLNNLKEKVCKSTEYLKCVEILFNYAGNNCILEKKKESLKNDNLDDDFCNSEKDIFFDGYINYFDFFHVENFNLFFDKYFYISAVKKKRNISYNDVLKKNQQYFENFSNSKIQLSQLLDSNEDYINLKNIKNKDNGYSSYEKIGIQEIVKSDDVFDDFFKDYKNLGDQDITYNTKKKSIQKSSYDLFNKRRKLNEYTNSFNTIIESENYKSDFTNLSLENKLREEERNYKDFFEKAVENSNKCNIQRKVIIFKISNILFENNNKEKDQMVYDVNKLNDFNFHNKKNNKKKFNYDNYNLNMKMYFPEYNKFILNKSSFEENKEDKKLSDINFEKKIFFFYNSLLKLFMHINTLFRTCIELLKYNFSDLSYESKVLSNDSKKLIKLIYLFQKQEKYVISFSKYILHMAKKYFLNSKLILTNEISIIKKLIKILLKWKKIDFNILIKFTELKIKDENVYKAEIVNNNLVKYNFELRKIYFCKYNNDIVISLKKIFPLFFHSDYFDICKNQKLISINEKIKNNENLKKHCNIKIEQENDKNTFISFKSNFDFYLNNLIEECEEFKNVEEEYCFLTKVQDTNYLNYEMELNINQMKIISYLNSILINEINNSEDLKIRISSKEEEINNIFSDIKDIYNFLLKKNKNVQNISIKECSKIDDNFKNNLTKSDLENNDEIYLNNELTYGKDIITENSKRNPKNFNFNYLSSINVKEGSTENNKELEKENFIKNYYLACNNPKKRMRQNENDEININFNKKSYNNINKIYILKKMIKNIMIFLEENNFSSYETSELKNSIINDDSEKYLKEEKKINVECTQYLVKEDKLNIYLNTELEKEKKKNLEFRENSDAYRKLENQLRMELDNEKKINIELNIKLEKEKEANDEFNKYLEREKKINSELNSELEKEKKMIGELNVELEKEKNVSIELNTELEKEKKKLEKEKKMNDELNLKLEKEKKCISELNSELEKEKKVNNELNIELEKEKKTNIEFNEHLEREKKVNAYLDIELKKKEDTNNELNIALEKEKKENSKLNYELEKEKKINSELNTELEQEKKMNDELTLKLEKKNKFDSELNLELGKEKKVNSELNIELEKEKKVNSELNIELEKEKNVNSELNLELGKEKKVNSELNIELEKEKKVNSELNIELEKGKNVNSELNLELEKEKKVNSELNIELEKEKNVNSELNLELEKEKNVNSELNAELEKEKNVNSELNLELEKEKKKIKEQTDKLIEQDKLIEEMKKKLELDDKKNRDTELFNDEANFISLSKEKDEFNIIKEEEEFKKKQDEVFVEIEEVNKFEKLYEKKSNSALKSIEEYNKLYDSYIEIVLKKENLEKDFEEKMNYFNKKMSHFDKKVKYFDEKILHYKKMCNIYEKNSVKVNKFIKTLEGFIKSVEKSGDKINLNLHRKLDKIKISLKEINENSKSKIIETDNLLFDEIINEKNILLEKIADSEKEKPIYDNEMSDDLKKYMIELNFKSINELYIFHSNMLEELSLVKKNCNLLVEENIMKNKEYENHILKLSKCLSEKEKEINVINENCKSLLLELDNLKYILNDLLSFGEKKISKHNNIQIDNILRKYENIEKAKVLEKYNIMEKDLDENILKLKDGLLAKDGSMSEDDNISKDKNNSLVKSRRSSKNKNKDLIKDNNLSLHEKKKVEVIRQYDLRSSSKKK</sequence>
<evidence type="ECO:0000313" key="7">
    <source>
        <dbReference type="EMBL" id="CRG98433.1"/>
    </source>
</evidence>
<protein>
    <submittedName>
        <fullName evidence="7">Uncharacterized protein</fullName>
    </submittedName>
</protein>
<evidence type="ECO:0000256" key="5">
    <source>
        <dbReference type="SAM" id="Coils"/>
    </source>
</evidence>
<evidence type="ECO:0000256" key="4">
    <source>
        <dbReference type="ARBA" id="ARBA00023212"/>
    </source>
</evidence>
<dbReference type="GO" id="GO:0060090">
    <property type="term" value="F:molecular adaptor activity"/>
    <property type="evidence" value="ECO:0007669"/>
    <property type="project" value="InterPro"/>
</dbReference>
<dbReference type="PANTHER" id="PTHR44981">
    <property type="entry name" value="PERICENTRIN-LIKE PROTEIN, ISOFORM F"/>
    <property type="match status" value="1"/>
</dbReference>
<feature type="coiled-coil region" evidence="5">
    <location>
        <begin position="1450"/>
        <end position="1503"/>
    </location>
</feature>
<feature type="coiled-coil region" evidence="5">
    <location>
        <begin position="896"/>
        <end position="1291"/>
    </location>
</feature>
<accession>A0A1J1H0J4</accession>
<proteinExistence type="predicted"/>
<gene>
    <name evidence="7" type="ORF">PRELSG_0108300</name>
</gene>
<reference evidence="7 8" key="1">
    <citation type="submission" date="2015-04" db="EMBL/GenBank/DDBJ databases">
        <authorList>
            <consortium name="Pathogen Informatics"/>
        </authorList>
    </citation>
    <scope>NUCLEOTIDE SEQUENCE [LARGE SCALE GENOMIC DNA]</scope>
    <source>
        <strain evidence="7 8">SGS1</strain>
    </source>
</reference>
<dbReference type="GeneID" id="39734333"/>
<feature type="coiled-coil region" evidence="5">
    <location>
        <begin position="1559"/>
        <end position="1593"/>
    </location>
</feature>
<dbReference type="KEGG" id="prel:PRELSG_0108300"/>
<evidence type="ECO:0000256" key="6">
    <source>
        <dbReference type="SAM" id="MobiDB-lite"/>
    </source>
</evidence>
<evidence type="ECO:0000256" key="1">
    <source>
        <dbReference type="ARBA" id="ARBA00004300"/>
    </source>
</evidence>
<keyword evidence="2" id="KW-0963">Cytoplasm</keyword>
<feature type="region of interest" description="Disordered" evidence="6">
    <location>
        <begin position="1663"/>
        <end position="1696"/>
    </location>
</feature>
<organism evidence="7 8">
    <name type="scientific">Plasmodium relictum</name>
    <dbReference type="NCBI Taxonomy" id="85471"/>
    <lineage>
        <taxon>Eukaryota</taxon>
        <taxon>Sar</taxon>
        <taxon>Alveolata</taxon>
        <taxon>Apicomplexa</taxon>
        <taxon>Aconoidasida</taxon>
        <taxon>Haemosporida</taxon>
        <taxon>Plasmodiidae</taxon>
        <taxon>Plasmodium</taxon>
        <taxon>Plasmodium (Haemamoeba)</taxon>
    </lineage>
</organism>
<dbReference type="PANTHER" id="PTHR44981:SF2">
    <property type="entry name" value="PERICENTRIN-LIKE PROTEIN, ISOFORM F"/>
    <property type="match status" value="1"/>
</dbReference>
<keyword evidence="3 5" id="KW-0175">Coiled coil</keyword>
<dbReference type="InterPro" id="IPR028745">
    <property type="entry name" value="AKAP9/Pericentrin"/>
</dbReference>